<gene>
    <name evidence="4" type="ORF">EV207_10140</name>
</gene>
<dbReference type="RefSeq" id="WP_132742586.1">
    <property type="nucleotide sequence ID" value="NZ_SLXK01000001.1"/>
</dbReference>
<name>A0A4R2PAT3_9BACL</name>
<dbReference type="PANTHER" id="PTHR20857">
    <property type="entry name" value="THIAMINE-PHOSPHATE PYROPHOSPHORYLASE"/>
    <property type="match status" value="1"/>
</dbReference>
<evidence type="ECO:0000256" key="2">
    <source>
        <dbReference type="ARBA" id="ARBA00022977"/>
    </source>
</evidence>
<keyword evidence="5" id="KW-1185">Reference proteome</keyword>
<evidence type="ECO:0000313" key="4">
    <source>
        <dbReference type="EMBL" id="TCP32067.1"/>
    </source>
</evidence>
<comment type="caution">
    <text evidence="4">The sequence shown here is derived from an EMBL/GenBank/DDBJ whole genome shotgun (WGS) entry which is preliminary data.</text>
</comment>
<evidence type="ECO:0000259" key="3">
    <source>
        <dbReference type="Pfam" id="PF02581"/>
    </source>
</evidence>
<accession>A0A4R2PAT3</accession>
<dbReference type="GO" id="GO:0004789">
    <property type="term" value="F:thiamine-phosphate diphosphorylase activity"/>
    <property type="evidence" value="ECO:0007669"/>
    <property type="project" value="TreeGrafter"/>
</dbReference>
<dbReference type="SUPFAM" id="SSF51391">
    <property type="entry name" value="Thiamin phosphate synthase"/>
    <property type="match status" value="1"/>
</dbReference>
<dbReference type="GO" id="GO:0005737">
    <property type="term" value="C:cytoplasm"/>
    <property type="evidence" value="ECO:0007669"/>
    <property type="project" value="TreeGrafter"/>
</dbReference>
<sequence length="207" mass="22873">MSECHILSTGNQTIEKITQIINPLIHNITAFHLREKHRSETELNMWVDHLIASGIPKEKIVVNTYYNLAGKMGIRGVHLPENGPPPHIIKQLYPELIVGCSVHSGQSAREKISLGPDYVMYGNIFPTKCKPGLKGRGLRELAEMAKIAPVPVIAVGGMSPLNTQDVLQHGASGIAVMSGVMEAERPMEMCRQYVNQLKEVKYNGKKV</sequence>
<keyword evidence="2" id="KW-0784">Thiamine biosynthesis</keyword>
<dbReference type="AlphaFoldDB" id="A0A4R2PAT3"/>
<dbReference type="Pfam" id="PF02581">
    <property type="entry name" value="TMP-TENI"/>
    <property type="match status" value="1"/>
</dbReference>
<dbReference type="Gene3D" id="3.20.20.70">
    <property type="entry name" value="Aldolase class I"/>
    <property type="match status" value="1"/>
</dbReference>
<protein>
    <submittedName>
        <fullName evidence="4">Thiamine-phosphate diphosphorylase</fullName>
    </submittedName>
</protein>
<comment type="pathway">
    <text evidence="1">Cofactor biosynthesis; thiamine diphosphate biosynthesis.</text>
</comment>
<feature type="domain" description="Thiamine phosphate synthase/TenI" evidence="3">
    <location>
        <begin position="18"/>
        <end position="180"/>
    </location>
</feature>
<evidence type="ECO:0000256" key="1">
    <source>
        <dbReference type="ARBA" id="ARBA00004948"/>
    </source>
</evidence>
<dbReference type="PANTHER" id="PTHR20857:SF22">
    <property type="entry name" value="THIAZOLE TAUTOMERASE"/>
    <property type="match status" value="1"/>
</dbReference>
<dbReference type="CDD" id="cd00564">
    <property type="entry name" value="TMP_TenI"/>
    <property type="match status" value="1"/>
</dbReference>
<organism evidence="4 5">
    <name type="scientific">Scopulibacillus darangshiensis</name>
    <dbReference type="NCBI Taxonomy" id="442528"/>
    <lineage>
        <taxon>Bacteria</taxon>
        <taxon>Bacillati</taxon>
        <taxon>Bacillota</taxon>
        <taxon>Bacilli</taxon>
        <taxon>Bacillales</taxon>
        <taxon>Sporolactobacillaceae</taxon>
        <taxon>Scopulibacillus</taxon>
    </lineage>
</organism>
<dbReference type="GO" id="GO:0009228">
    <property type="term" value="P:thiamine biosynthetic process"/>
    <property type="evidence" value="ECO:0007669"/>
    <property type="project" value="UniProtKB-KW"/>
</dbReference>
<reference evidence="4 5" key="1">
    <citation type="submission" date="2019-03" db="EMBL/GenBank/DDBJ databases">
        <title>Genomic Encyclopedia of Type Strains, Phase IV (KMG-IV): sequencing the most valuable type-strain genomes for metagenomic binning, comparative biology and taxonomic classification.</title>
        <authorList>
            <person name="Goeker M."/>
        </authorList>
    </citation>
    <scope>NUCLEOTIDE SEQUENCE [LARGE SCALE GENOMIC DNA]</scope>
    <source>
        <strain evidence="4 5">DSM 19377</strain>
    </source>
</reference>
<dbReference type="EMBL" id="SLXK01000001">
    <property type="protein sequence ID" value="TCP32067.1"/>
    <property type="molecule type" value="Genomic_DNA"/>
</dbReference>
<dbReference type="InterPro" id="IPR036206">
    <property type="entry name" value="ThiamineP_synth_sf"/>
</dbReference>
<dbReference type="Proteomes" id="UP000295416">
    <property type="component" value="Unassembled WGS sequence"/>
</dbReference>
<dbReference type="InterPro" id="IPR013785">
    <property type="entry name" value="Aldolase_TIM"/>
</dbReference>
<dbReference type="OrthoDB" id="9815348at2"/>
<evidence type="ECO:0000313" key="5">
    <source>
        <dbReference type="Proteomes" id="UP000295416"/>
    </source>
</evidence>
<dbReference type="InterPro" id="IPR022998">
    <property type="entry name" value="ThiamineP_synth_TenI"/>
</dbReference>
<proteinExistence type="predicted"/>